<protein>
    <submittedName>
        <fullName evidence="1">Uncharacterized protein</fullName>
    </submittedName>
</protein>
<comment type="caution">
    <text evidence="1">The sequence shown here is derived from an EMBL/GenBank/DDBJ whole genome shotgun (WGS) entry which is preliminary data.</text>
</comment>
<dbReference type="AlphaFoldDB" id="A0AAV7NQR5"/>
<evidence type="ECO:0000313" key="1">
    <source>
        <dbReference type="EMBL" id="KAJ1117869.1"/>
    </source>
</evidence>
<gene>
    <name evidence="1" type="ORF">NDU88_006065</name>
</gene>
<name>A0AAV7NQR5_PLEWA</name>
<dbReference type="EMBL" id="JANPWB010000012">
    <property type="protein sequence ID" value="KAJ1117869.1"/>
    <property type="molecule type" value="Genomic_DNA"/>
</dbReference>
<accession>A0AAV7NQR5</accession>
<keyword evidence="2" id="KW-1185">Reference proteome</keyword>
<dbReference type="Proteomes" id="UP001066276">
    <property type="component" value="Chromosome 8"/>
</dbReference>
<proteinExistence type="predicted"/>
<organism evidence="1 2">
    <name type="scientific">Pleurodeles waltl</name>
    <name type="common">Iberian ribbed newt</name>
    <dbReference type="NCBI Taxonomy" id="8319"/>
    <lineage>
        <taxon>Eukaryota</taxon>
        <taxon>Metazoa</taxon>
        <taxon>Chordata</taxon>
        <taxon>Craniata</taxon>
        <taxon>Vertebrata</taxon>
        <taxon>Euteleostomi</taxon>
        <taxon>Amphibia</taxon>
        <taxon>Batrachia</taxon>
        <taxon>Caudata</taxon>
        <taxon>Salamandroidea</taxon>
        <taxon>Salamandridae</taxon>
        <taxon>Pleurodelinae</taxon>
        <taxon>Pleurodeles</taxon>
    </lineage>
</organism>
<reference evidence="1" key="1">
    <citation type="journal article" date="2022" name="bioRxiv">
        <title>Sequencing and chromosome-scale assembly of the giantPleurodeles waltlgenome.</title>
        <authorList>
            <person name="Brown T."/>
            <person name="Elewa A."/>
            <person name="Iarovenko S."/>
            <person name="Subramanian E."/>
            <person name="Araus A.J."/>
            <person name="Petzold A."/>
            <person name="Susuki M."/>
            <person name="Suzuki K.-i.T."/>
            <person name="Hayashi T."/>
            <person name="Toyoda A."/>
            <person name="Oliveira C."/>
            <person name="Osipova E."/>
            <person name="Leigh N.D."/>
            <person name="Simon A."/>
            <person name="Yun M.H."/>
        </authorList>
    </citation>
    <scope>NUCLEOTIDE SEQUENCE</scope>
    <source>
        <strain evidence="1">20211129_DDA</strain>
        <tissue evidence="1">Liver</tissue>
    </source>
</reference>
<evidence type="ECO:0000313" key="2">
    <source>
        <dbReference type="Proteomes" id="UP001066276"/>
    </source>
</evidence>
<sequence>MGCGDPKQRKLPFERARESDRRVLMENVVGGMTDAPEGESPPDMTTITTKLQSGFWAIDARFKTPTARLGCMGEQLDCHKLHLGGAEELISSLEDNSGSVQKHLEKVEKILQTVAIKNKDSEARSQRNNLRILGRVEVTDSIT</sequence>